<reference evidence="2 3" key="1">
    <citation type="submission" date="2021-06" db="EMBL/GenBank/DDBJ databases">
        <authorList>
            <person name="Palmer J.M."/>
        </authorList>
    </citation>
    <scope>NUCLEOTIDE SEQUENCE [LARGE SCALE GENOMIC DNA]</scope>
    <source>
        <strain evidence="2 3">AS_MEX2019</strain>
        <tissue evidence="2">Muscle</tissue>
    </source>
</reference>
<keyword evidence="1" id="KW-0472">Membrane</keyword>
<dbReference type="Proteomes" id="UP001469553">
    <property type="component" value="Unassembled WGS sequence"/>
</dbReference>
<organism evidence="2 3">
    <name type="scientific">Ameca splendens</name>
    <dbReference type="NCBI Taxonomy" id="208324"/>
    <lineage>
        <taxon>Eukaryota</taxon>
        <taxon>Metazoa</taxon>
        <taxon>Chordata</taxon>
        <taxon>Craniata</taxon>
        <taxon>Vertebrata</taxon>
        <taxon>Euteleostomi</taxon>
        <taxon>Actinopterygii</taxon>
        <taxon>Neopterygii</taxon>
        <taxon>Teleostei</taxon>
        <taxon>Neoteleostei</taxon>
        <taxon>Acanthomorphata</taxon>
        <taxon>Ovalentaria</taxon>
        <taxon>Atherinomorphae</taxon>
        <taxon>Cyprinodontiformes</taxon>
        <taxon>Goodeidae</taxon>
        <taxon>Ameca</taxon>
    </lineage>
</organism>
<evidence type="ECO:0000256" key="1">
    <source>
        <dbReference type="SAM" id="Phobius"/>
    </source>
</evidence>
<comment type="caution">
    <text evidence="2">The sequence shown here is derived from an EMBL/GenBank/DDBJ whole genome shotgun (WGS) entry which is preliminary data.</text>
</comment>
<accession>A0ABV0ZNX2</accession>
<sequence length="106" mass="12012">MPISLPVSPTYGISLQFCLFLAVFTVIHAKPVHDSLFHAKSALVYAWIFFFFAPCFAYLMSACKFLPFYLLKSLNHQTLLSACLHFGLSLKAITFLINSHVYDLCE</sequence>
<keyword evidence="3" id="KW-1185">Reference proteome</keyword>
<keyword evidence="1" id="KW-0812">Transmembrane</keyword>
<proteinExistence type="predicted"/>
<feature type="transmembrane region" description="Helical" evidence="1">
    <location>
        <begin position="45"/>
        <end position="66"/>
    </location>
</feature>
<protein>
    <submittedName>
        <fullName evidence="2">Uncharacterized protein</fullName>
    </submittedName>
</protein>
<keyword evidence="1" id="KW-1133">Transmembrane helix</keyword>
<evidence type="ECO:0000313" key="2">
    <source>
        <dbReference type="EMBL" id="MEQ2307962.1"/>
    </source>
</evidence>
<gene>
    <name evidence="2" type="ORF">AMECASPLE_023384</name>
</gene>
<name>A0ABV0ZNX2_9TELE</name>
<evidence type="ECO:0000313" key="3">
    <source>
        <dbReference type="Proteomes" id="UP001469553"/>
    </source>
</evidence>
<feature type="transmembrane region" description="Helical" evidence="1">
    <location>
        <begin position="78"/>
        <end position="97"/>
    </location>
</feature>
<dbReference type="EMBL" id="JAHRIP010067980">
    <property type="protein sequence ID" value="MEQ2307962.1"/>
    <property type="molecule type" value="Genomic_DNA"/>
</dbReference>